<accession>G7E2N1</accession>
<evidence type="ECO:0000256" key="2">
    <source>
        <dbReference type="ARBA" id="ARBA00022692"/>
    </source>
</evidence>
<dbReference type="GO" id="GO:0032865">
    <property type="term" value="C:ERMES complex"/>
    <property type="evidence" value="ECO:0007669"/>
    <property type="project" value="UniProtKB-UniRule"/>
</dbReference>
<keyword evidence="1 6" id="KW-1134">Transmembrane beta strand</keyword>
<reference evidence="7 8" key="1">
    <citation type="journal article" date="2011" name="J. Gen. Appl. Microbiol.">
        <title>Draft genome sequencing of the enigmatic basidiomycete Mixia osmundae.</title>
        <authorList>
            <person name="Nishida H."/>
            <person name="Nagatsuka Y."/>
            <person name="Sugiyama J."/>
        </authorList>
    </citation>
    <scope>NUCLEOTIDE SEQUENCE [LARGE SCALE GENOMIC DNA]</scope>
    <source>
        <strain evidence="8">CBS 9802 / IAM 14324 / JCM 22182 / KY 12970</strain>
    </source>
</reference>
<keyword evidence="8" id="KW-1185">Reference proteome</keyword>
<dbReference type="PANTHER" id="PTHR28035">
    <property type="entry name" value="MITOCHONDRIAL DISTRIBUTION AND MORPHOLOGY PROTEIN 10"/>
    <property type="match status" value="1"/>
</dbReference>
<dbReference type="EMBL" id="BABT02000110">
    <property type="protein sequence ID" value="GAA97091.1"/>
    <property type="molecule type" value="Genomic_DNA"/>
</dbReference>
<evidence type="ECO:0000313" key="7">
    <source>
        <dbReference type="EMBL" id="GAA97091.1"/>
    </source>
</evidence>
<evidence type="ECO:0000256" key="3">
    <source>
        <dbReference type="ARBA" id="ARBA00022787"/>
    </source>
</evidence>
<dbReference type="HOGENOM" id="CLU_026505_2_0_1"/>
<dbReference type="OMA" id="VPGYRQI"/>
<comment type="subcellular location">
    <subcellularLocation>
        <location evidence="6">Mitochondrion outer membrane</location>
        <topology evidence="6">Multi-pass membrane protein</topology>
    </subcellularLocation>
    <text evidence="6">The ERMES/MDM complex localizes to a few discrete foci (around 10 per single cell), that represent mitochondria-endoplasmic reticulum junctions. These foci are often found next to mtDNA nucleoids.</text>
</comment>
<evidence type="ECO:0000256" key="6">
    <source>
        <dbReference type="HAMAP-Rule" id="MF_03102"/>
    </source>
</evidence>
<dbReference type="OrthoDB" id="2103793at2759"/>
<reference evidence="7 8" key="2">
    <citation type="journal article" date="2012" name="Open Biol.">
        <title>Characteristics of nucleosomes and linker DNA regions on the genome of the basidiomycete Mixia osmundae revealed by mono- and dinucleosome mapping.</title>
        <authorList>
            <person name="Nishida H."/>
            <person name="Kondo S."/>
            <person name="Matsumoto T."/>
            <person name="Suzuki Y."/>
            <person name="Yoshikawa H."/>
            <person name="Taylor T.D."/>
            <person name="Sugiyama J."/>
        </authorList>
    </citation>
    <scope>NUCLEOTIDE SEQUENCE [LARGE SCALE GENOMIC DNA]</scope>
    <source>
        <strain evidence="8">CBS 9802 / IAM 14324 / JCM 22182 / KY 12970</strain>
    </source>
</reference>
<comment type="subunit">
    <text evidence="6">Component of the ER-mitochondria encounter structure (ERMES) or MDM complex, composed of MMM1, MDM10, MDM12 and MDM34. Associates with the mitochondrial outer membrane sorting assembly machinery SAM(core) complex.</text>
</comment>
<dbReference type="GO" id="GO:1990456">
    <property type="term" value="P:mitochondrion-endoplasmic reticulum membrane tethering"/>
    <property type="evidence" value="ECO:0007669"/>
    <property type="project" value="UniProtKB-UniRule"/>
</dbReference>
<dbReference type="eggNOG" id="ENOG502QUN5">
    <property type="taxonomic scope" value="Eukaryota"/>
</dbReference>
<sequence length="415" mass="45864">MMVPFPSHVLRLYYLQMGWDEHNHYANLTRSSRAILDFAIPAQFGITISKAPLRQFSTSAALTAPSLRGSLAYLFIQPGIDIGQSGIENLKELGERFRVPPLPSRPVMNSGRGEYFLYGKMHLPTNRLDALYLHRLSPTVLLMSTLVSMPPSLASRAIPLPDHDPPPSSVSKVKGQIDTNLVLCLQQDRGRWSSEYSYSAADGLVGARFLHNLAISRKHAVPIRPRRIDEDVDSDVSDTALRGRFSLGAEVFFSAQEKSAGVSTGVRFSTLPDEPSQPPTVITATFNPIMGHISAAYGARASPDLALCSKFDFNIYSYDSNVTMGAEWWHRRRRMLRSASTTDKTGFVQSFWRAADQGEVIGCLKARASTTSDVALLWESRLHNCLIGFGVKADLTSRARPIKAVGLDLKFFSSD</sequence>
<dbReference type="InterPro" id="IPR027539">
    <property type="entry name" value="Mdm10"/>
</dbReference>
<dbReference type="GO" id="GO:0051654">
    <property type="term" value="P:establishment of mitochondrion localization"/>
    <property type="evidence" value="ECO:0007669"/>
    <property type="project" value="TreeGrafter"/>
</dbReference>
<dbReference type="PANTHER" id="PTHR28035:SF1">
    <property type="entry name" value="MITOCHONDRIAL DISTRIBUTION AND MORPHOLOGY PROTEIN 10"/>
    <property type="match status" value="1"/>
</dbReference>
<comment type="similarity">
    <text evidence="6">Belongs to the MDM10 family.</text>
</comment>
<organism evidence="7 8">
    <name type="scientific">Mixia osmundae (strain CBS 9802 / IAM 14324 / JCM 22182 / KY 12970)</name>
    <dbReference type="NCBI Taxonomy" id="764103"/>
    <lineage>
        <taxon>Eukaryota</taxon>
        <taxon>Fungi</taxon>
        <taxon>Dikarya</taxon>
        <taxon>Basidiomycota</taxon>
        <taxon>Pucciniomycotina</taxon>
        <taxon>Mixiomycetes</taxon>
        <taxon>Mixiales</taxon>
        <taxon>Mixiaceae</taxon>
        <taxon>Mixia</taxon>
    </lineage>
</organism>
<dbReference type="STRING" id="764103.G7E2N1"/>
<dbReference type="GO" id="GO:0070096">
    <property type="term" value="P:mitochondrial outer membrane translocase complex assembly"/>
    <property type="evidence" value="ECO:0007669"/>
    <property type="project" value="UniProtKB-UniRule"/>
</dbReference>
<name>G7E2N1_MIXOS</name>
<dbReference type="FunCoup" id="G7E2N1">
    <property type="interactions" value="42"/>
</dbReference>
<comment type="caution">
    <text evidence="7">The sequence shown here is derived from an EMBL/GenBank/DDBJ whole genome shotgun (WGS) entry which is preliminary data.</text>
</comment>
<evidence type="ECO:0000256" key="1">
    <source>
        <dbReference type="ARBA" id="ARBA00022452"/>
    </source>
</evidence>
<dbReference type="InParanoid" id="G7E2N1"/>
<evidence type="ECO:0000256" key="5">
    <source>
        <dbReference type="ARBA" id="ARBA00023136"/>
    </source>
</evidence>
<evidence type="ECO:0000256" key="4">
    <source>
        <dbReference type="ARBA" id="ARBA00023128"/>
    </source>
</evidence>
<dbReference type="Pfam" id="PF12519">
    <property type="entry name" value="MDM10"/>
    <property type="match status" value="1"/>
</dbReference>
<gene>
    <name evidence="7" type="primary">Mo03766</name>
    <name evidence="6" type="synonym">MDM10</name>
    <name evidence="7" type="ORF">E5Q_03766</name>
</gene>
<dbReference type="AlphaFoldDB" id="G7E2N1"/>
<dbReference type="GO" id="GO:0015914">
    <property type="term" value="P:phospholipid transport"/>
    <property type="evidence" value="ECO:0007669"/>
    <property type="project" value="TreeGrafter"/>
</dbReference>
<proteinExistence type="inferred from homology"/>
<dbReference type="Proteomes" id="UP000009131">
    <property type="component" value="Unassembled WGS sequence"/>
</dbReference>
<dbReference type="HAMAP" id="MF_03102">
    <property type="entry name" value="Mdm10"/>
    <property type="match status" value="1"/>
</dbReference>
<evidence type="ECO:0000313" key="8">
    <source>
        <dbReference type="Proteomes" id="UP000009131"/>
    </source>
</evidence>
<keyword evidence="3 6" id="KW-1000">Mitochondrion outer membrane</keyword>
<comment type="function">
    <text evidence="6">Component of the ERMES/MDM complex, which serves as a molecular tether to connect the endoplasmic reticulum and mitochondria. Components of this complex are involved in the control of mitochondrial shape and protein biogenesis and may function in phospholipid exchange. MDM10 is involved in the late assembly steps of the general translocase of the mitochondrial outer membrane (TOM complex). Functions in the TOM40-specific route of the assembly of outer membrane beta-barrel proteins, including the association of TOM40 with the receptor TOM22 and small TOM proteins. Can associate with the SAM(core) complex as well as the MDM12-MMM1 complex, both involved in late steps of the major beta-barrel assembly pathway, that is responsible for biogenesis of all outer membrane beta-barrel proteins. May act as a switch that shuttles between both complexes and channels precursor proteins into the TOM40-specific pathway. Plays a role in mitochondrial morphology and in the inheritance of mitochondria.</text>
</comment>
<dbReference type="GO" id="GO:0045040">
    <property type="term" value="P:protein insertion into mitochondrial outer membrane"/>
    <property type="evidence" value="ECO:0007669"/>
    <property type="project" value="UniProtKB-UniRule"/>
</dbReference>
<protein>
    <recommendedName>
        <fullName evidence="6">Mitochondrial distribution and morphology protein 10</fullName>
    </recommendedName>
    <alternativeName>
        <fullName evidence="6">Mitochondrial inheritance component MDM10</fullName>
    </alternativeName>
</protein>
<keyword evidence="2 6" id="KW-0812">Transmembrane</keyword>
<keyword evidence="5 6" id="KW-0472">Membrane</keyword>
<comment type="domain">
    <text evidence="6">Lacks alpha-helical transmembrane segments, suggesting that it resides in the membrane via beta-sheet conformations similar to those predicted for other outer membrane proteins and porin.</text>
</comment>
<dbReference type="RefSeq" id="XP_014565512.1">
    <property type="nucleotide sequence ID" value="XM_014710026.1"/>
</dbReference>
<dbReference type="GO" id="GO:0001401">
    <property type="term" value="C:SAM complex"/>
    <property type="evidence" value="ECO:0007669"/>
    <property type="project" value="TreeGrafter"/>
</dbReference>
<keyword evidence="4 6" id="KW-0496">Mitochondrion</keyword>